<gene>
    <name evidence="4" type="ORF">IFO71_19945</name>
</gene>
<dbReference type="InterPro" id="IPR013857">
    <property type="entry name" value="NADH-UbQ_OxRdtase-assoc_prot30"/>
</dbReference>
<dbReference type="Pfam" id="PF08547">
    <property type="entry name" value="CIA30"/>
    <property type="match status" value="1"/>
</dbReference>
<reference evidence="4 5" key="1">
    <citation type="submission" date="2020-09" db="EMBL/GenBank/DDBJ databases">
        <title>Pseudoxanthomonas sp. CAU 1598 isolated from sand of Yaerae Beach.</title>
        <authorList>
            <person name="Kim W."/>
        </authorList>
    </citation>
    <scope>NUCLEOTIDE SEQUENCE [LARGE SCALE GENOMIC DNA]</scope>
    <source>
        <strain evidence="4 5">CAU 1598</strain>
    </source>
</reference>
<dbReference type="InterPro" id="IPR011059">
    <property type="entry name" value="Metal-dep_hydrolase_composite"/>
</dbReference>
<keyword evidence="1" id="KW-0732">Signal</keyword>
<evidence type="ECO:0000313" key="5">
    <source>
        <dbReference type="Proteomes" id="UP000613768"/>
    </source>
</evidence>
<evidence type="ECO:0000259" key="2">
    <source>
        <dbReference type="Pfam" id="PF01979"/>
    </source>
</evidence>
<dbReference type="SUPFAM" id="SSF51338">
    <property type="entry name" value="Composite domain of metallo-dependent hydrolases"/>
    <property type="match status" value="1"/>
</dbReference>
<dbReference type="SUPFAM" id="SSF51556">
    <property type="entry name" value="Metallo-dependent hydrolases"/>
    <property type="match status" value="1"/>
</dbReference>
<dbReference type="InterPro" id="IPR006680">
    <property type="entry name" value="Amidohydro-rel"/>
</dbReference>
<dbReference type="GO" id="GO:0016810">
    <property type="term" value="F:hydrolase activity, acting on carbon-nitrogen (but not peptide) bonds"/>
    <property type="evidence" value="ECO:0007669"/>
    <property type="project" value="InterPro"/>
</dbReference>
<dbReference type="PANTHER" id="PTHR43135">
    <property type="entry name" value="ALPHA-D-RIBOSE 1-METHYLPHOSPHONATE 5-TRIPHOSPHATE DIPHOSPHATASE"/>
    <property type="match status" value="1"/>
</dbReference>
<evidence type="ECO:0000313" key="4">
    <source>
        <dbReference type="EMBL" id="MBD8528027.1"/>
    </source>
</evidence>
<evidence type="ECO:0000259" key="3">
    <source>
        <dbReference type="Pfam" id="PF08547"/>
    </source>
</evidence>
<organism evidence="4 5">
    <name type="scientific">Pseudomarimonas arenosa</name>
    <dbReference type="NCBI Taxonomy" id="2774145"/>
    <lineage>
        <taxon>Bacteria</taxon>
        <taxon>Pseudomonadati</taxon>
        <taxon>Pseudomonadota</taxon>
        <taxon>Gammaproteobacteria</taxon>
        <taxon>Lysobacterales</taxon>
        <taxon>Lysobacteraceae</taxon>
        <taxon>Pseudomarimonas</taxon>
    </lineage>
</organism>
<dbReference type="Gene3D" id="3.30.110.90">
    <property type="entry name" value="Amidohydrolase"/>
    <property type="match status" value="1"/>
</dbReference>
<dbReference type="Pfam" id="PF01979">
    <property type="entry name" value="Amidohydro_1"/>
    <property type="match status" value="1"/>
</dbReference>
<dbReference type="RefSeq" id="WP_192031446.1">
    <property type="nucleotide sequence ID" value="NZ_JACYTR010000077.1"/>
</dbReference>
<dbReference type="EMBL" id="JACYTR010000077">
    <property type="protein sequence ID" value="MBD8528027.1"/>
    <property type="molecule type" value="Genomic_DNA"/>
</dbReference>
<proteinExistence type="predicted"/>
<feature type="chain" id="PRO_5043576748" evidence="1">
    <location>
        <begin position="27"/>
        <end position="614"/>
    </location>
</feature>
<sequence>MKLKLLLALSLATLIALLLQFEPSRSRDSTPESELTAPTEFIISGAKLFDGQRWQSEQSVWVKDGLIHAVGDRLDPPDDIVRIDGTGHSLLPGLIDAHVHTWGPAREQLLRFGVTSALDMFSASNSLAAQREQRTRLGATTQADLWSAGSLVTAAGGHGTQYGISIDTLDHAEDAAAMVQRRVKEGSDYIKIVYDNGHAYSGEPQLPTLDRERLKAVIGAAHAAGLLAVVHVSDRAAAAEAVELGADGLVHVFHDQVLDLQRDGGWIERWRQRDGFVIATLSVIAGMSEPGYAEQIQADPALAPYLDSQQKQGLGQRFPSAMQTPEHLANALANVRLLHQAGIQILAGSDSPNPATAHGASLHGELQLLIEAGLSHEQALAAATATPARVFGLGDRGRIAPGLRADLLLLAGDPGADITASRRIDKLWKNGLLVARQAPAEQLAELRAPASLSFDFSRHDDWQAGSADSRWVASSDQIMGGQSSAEIDRIEAGLDPGALRLRGEVRSGAPYPFASAMLFLHPQPMQPVDARHWRSLRFQARGSTREFSLLLFSGDGQPPIPFSLPFQGGSDWQAHTIDLDQLSAVDRGRLRAIGFAAGQSGGAFELQIDQVVLQ</sequence>
<protein>
    <submittedName>
        <fullName evidence="4">CIA30 family protein</fullName>
    </submittedName>
</protein>
<feature type="domain" description="NADH:ubiquinone oxidoreductase intermediate-associated protein 30" evidence="3">
    <location>
        <begin position="466"/>
        <end position="590"/>
    </location>
</feature>
<dbReference type="InterPro" id="IPR051781">
    <property type="entry name" value="Metallo-dep_Hydrolase"/>
</dbReference>
<name>A0AAW3ZSG1_9GAMM</name>
<feature type="domain" description="Amidohydrolase-related" evidence="2">
    <location>
        <begin position="90"/>
        <end position="432"/>
    </location>
</feature>
<dbReference type="InterPro" id="IPR008979">
    <property type="entry name" value="Galactose-bd-like_sf"/>
</dbReference>
<evidence type="ECO:0000256" key="1">
    <source>
        <dbReference type="SAM" id="SignalP"/>
    </source>
</evidence>
<dbReference type="AlphaFoldDB" id="A0AAW3ZSG1"/>
<feature type="signal peptide" evidence="1">
    <location>
        <begin position="1"/>
        <end position="26"/>
    </location>
</feature>
<dbReference type="PANTHER" id="PTHR43135:SF3">
    <property type="entry name" value="ALPHA-D-RIBOSE 1-METHYLPHOSPHONATE 5-TRIPHOSPHATE DIPHOSPHATASE"/>
    <property type="match status" value="1"/>
</dbReference>
<dbReference type="Gene3D" id="2.30.40.10">
    <property type="entry name" value="Urease, subunit C, domain 1"/>
    <property type="match status" value="1"/>
</dbReference>
<dbReference type="Proteomes" id="UP000613768">
    <property type="component" value="Unassembled WGS sequence"/>
</dbReference>
<keyword evidence="5" id="KW-1185">Reference proteome</keyword>
<dbReference type="Gene3D" id="3.40.50.10910">
    <property type="entry name" value="Amidohydrolase"/>
    <property type="match status" value="1"/>
</dbReference>
<accession>A0AAW3ZSG1</accession>
<dbReference type="SUPFAM" id="SSF49785">
    <property type="entry name" value="Galactose-binding domain-like"/>
    <property type="match status" value="1"/>
</dbReference>
<dbReference type="InterPro" id="IPR032466">
    <property type="entry name" value="Metal_Hydrolase"/>
</dbReference>
<dbReference type="Gene3D" id="1.20.58.520">
    <property type="entry name" value="Amidohydrolase"/>
    <property type="match status" value="1"/>
</dbReference>
<comment type="caution">
    <text evidence="4">The sequence shown here is derived from an EMBL/GenBank/DDBJ whole genome shotgun (WGS) entry which is preliminary data.</text>
</comment>